<evidence type="ECO:0000259" key="5">
    <source>
        <dbReference type="PROSITE" id="PS50977"/>
    </source>
</evidence>
<evidence type="ECO:0000256" key="1">
    <source>
        <dbReference type="ARBA" id="ARBA00023015"/>
    </source>
</evidence>
<dbReference type="PANTHER" id="PTHR47506:SF3">
    <property type="entry name" value="HTH-TYPE TRANSCRIPTIONAL REGULATOR LMRA"/>
    <property type="match status" value="1"/>
</dbReference>
<evidence type="ECO:0000256" key="2">
    <source>
        <dbReference type="ARBA" id="ARBA00023125"/>
    </source>
</evidence>
<keyword evidence="3" id="KW-0804">Transcription</keyword>
<dbReference type="InterPro" id="IPR036271">
    <property type="entry name" value="Tet_transcr_reg_TetR-rel_C_sf"/>
</dbReference>
<evidence type="ECO:0000313" key="7">
    <source>
        <dbReference type="Proteomes" id="UP000092695"/>
    </source>
</evidence>
<reference evidence="6 7" key="1">
    <citation type="submission" date="2016-06" db="EMBL/GenBank/DDBJ databases">
        <title>Complete genome sequence of a deep-branching marine Gamma Proteobacterium Woeseia oceani type strain XK5.</title>
        <authorList>
            <person name="Mu D."/>
            <person name="Du Z."/>
        </authorList>
    </citation>
    <scope>NUCLEOTIDE SEQUENCE [LARGE SCALE GENOMIC DNA]</scope>
    <source>
        <strain evidence="6 7">XK5</strain>
    </source>
</reference>
<dbReference type="SUPFAM" id="SSF46689">
    <property type="entry name" value="Homeodomain-like"/>
    <property type="match status" value="1"/>
</dbReference>
<dbReference type="RefSeq" id="WP_068618134.1">
    <property type="nucleotide sequence ID" value="NZ_CP016268.1"/>
</dbReference>
<feature type="DNA-binding region" description="H-T-H motif" evidence="4">
    <location>
        <begin position="32"/>
        <end position="51"/>
    </location>
</feature>
<dbReference type="OrthoDB" id="116240at2"/>
<dbReference type="PROSITE" id="PS50977">
    <property type="entry name" value="HTH_TETR_2"/>
    <property type="match status" value="1"/>
</dbReference>
<dbReference type="AlphaFoldDB" id="A0A193LJJ2"/>
<protein>
    <recommendedName>
        <fullName evidence="5">HTH tetR-type domain-containing protein</fullName>
    </recommendedName>
</protein>
<dbReference type="Gene3D" id="1.10.357.10">
    <property type="entry name" value="Tetracycline Repressor, domain 2"/>
    <property type="match status" value="1"/>
</dbReference>
<keyword evidence="7" id="KW-1185">Reference proteome</keyword>
<dbReference type="EMBL" id="CP016268">
    <property type="protein sequence ID" value="ANO52626.1"/>
    <property type="molecule type" value="Genomic_DNA"/>
</dbReference>
<keyword evidence="1" id="KW-0805">Transcription regulation</keyword>
<dbReference type="GO" id="GO:0003677">
    <property type="term" value="F:DNA binding"/>
    <property type="evidence" value="ECO:0007669"/>
    <property type="project" value="UniProtKB-UniRule"/>
</dbReference>
<dbReference type="InterPro" id="IPR001647">
    <property type="entry name" value="HTH_TetR"/>
</dbReference>
<dbReference type="Pfam" id="PF00440">
    <property type="entry name" value="TetR_N"/>
    <property type="match status" value="1"/>
</dbReference>
<proteinExistence type="predicted"/>
<evidence type="ECO:0000256" key="4">
    <source>
        <dbReference type="PROSITE-ProRule" id="PRU00335"/>
    </source>
</evidence>
<sequence length="194" mass="21247">MLEESARPANVRTRILQAAYKLFSESGVGAVGVDAIVCESGCAKSSLYNNFESKEDLAIAFLKEREALWTRNWLEANIRRNAATSEDRLIAMFDVLDTWFRSASFEGCSFINVMLESPKGSAVRQAATNHLANARQMIADLARQARLVDPDSFSQVWHMLIKGSIVSAGEGNSSAAVDARRAATMLLNGWARSA</sequence>
<gene>
    <name evidence="6" type="ORF">BA177_16825</name>
</gene>
<dbReference type="STRING" id="1548547.BA177_16825"/>
<name>A0A193LJJ2_9GAMM</name>
<dbReference type="PRINTS" id="PR00455">
    <property type="entry name" value="HTHTETR"/>
</dbReference>
<accession>A0A193LJJ2</accession>
<feature type="domain" description="HTH tetR-type" evidence="5">
    <location>
        <begin position="9"/>
        <end position="69"/>
    </location>
</feature>
<dbReference type="SUPFAM" id="SSF48498">
    <property type="entry name" value="Tetracyclin repressor-like, C-terminal domain"/>
    <property type="match status" value="1"/>
</dbReference>
<evidence type="ECO:0000313" key="6">
    <source>
        <dbReference type="EMBL" id="ANO52626.1"/>
    </source>
</evidence>
<dbReference type="KEGG" id="woc:BA177_16825"/>
<dbReference type="Proteomes" id="UP000092695">
    <property type="component" value="Chromosome"/>
</dbReference>
<keyword evidence="2 4" id="KW-0238">DNA-binding</keyword>
<organism evidence="6 7">
    <name type="scientific">Woeseia oceani</name>
    <dbReference type="NCBI Taxonomy" id="1548547"/>
    <lineage>
        <taxon>Bacteria</taxon>
        <taxon>Pseudomonadati</taxon>
        <taxon>Pseudomonadota</taxon>
        <taxon>Gammaproteobacteria</taxon>
        <taxon>Woeseiales</taxon>
        <taxon>Woeseiaceae</taxon>
        <taxon>Woeseia</taxon>
    </lineage>
</organism>
<dbReference type="InterPro" id="IPR009057">
    <property type="entry name" value="Homeodomain-like_sf"/>
</dbReference>
<dbReference type="PANTHER" id="PTHR47506">
    <property type="entry name" value="TRANSCRIPTIONAL REGULATORY PROTEIN"/>
    <property type="match status" value="1"/>
</dbReference>
<evidence type="ECO:0000256" key="3">
    <source>
        <dbReference type="ARBA" id="ARBA00023163"/>
    </source>
</evidence>